<keyword evidence="11" id="KW-1185">Reference proteome</keyword>
<feature type="transmembrane region" description="Helical" evidence="8">
    <location>
        <begin position="921"/>
        <end position="940"/>
    </location>
</feature>
<dbReference type="PANTHER" id="PTHR33406">
    <property type="entry name" value="MEMBRANE PROTEIN MJ1562-RELATED"/>
    <property type="match status" value="1"/>
</dbReference>
<dbReference type="GO" id="GO:0005886">
    <property type="term" value="C:plasma membrane"/>
    <property type="evidence" value="ECO:0007669"/>
    <property type="project" value="UniProtKB-SubCell"/>
</dbReference>
<feature type="domain" description="Membrane transport protein MMPL" evidence="9">
    <location>
        <begin position="44"/>
        <end position="361"/>
    </location>
</feature>
<feature type="transmembrane region" description="Helical" evidence="8">
    <location>
        <begin position="9"/>
        <end position="26"/>
    </location>
</feature>
<dbReference type="InterPro" id="IPR004869">
    <property type="entry name" value="MMPL_dom"/>
</dbReference>
<keyword evidence="6 8" id="KW-0472">Membrane</keyword>
<dbReference type="RefSeq" id="WP_022530159.1">
    <property type="nucleotide sequence ID" value="NZ_KI271596.1"/>
</dbReference>
<dbReference type="Proteomes" id="UP000030647">
    <property type="component" value="Unassembled WGS sequence"/>
</dbReference>
<feature type="transmembrane region" description="Helical" evidence="8">
    <location>
        <begin position="280"/>
        <end position="302"/>
    </location>
</feature>
<feature type="transmembrane region" description="Helical" evidence="8">
    <location>
        <begin position="200"/>
        <end position="221"/>
    </location>
</feature>
<dbReference type="InterPro" id="IPR050545">
    <property type="entry name" value="Mycobact_MmpL"/>
</dbReference>
<dbReference type="eggNOG" id="COG1511">
    <property type="taxonomic scope" value="Bacteria"/>
</dbReference>
<name>U4TSS5_9LACO</name>
<dbReference type="HOGENOM" id="CLU_005108_0_0_9"/>
<evidence type="ECO:0000313" key="10">
    <source>
        <dbReference type="EMBL" id="ERL64532.1"/>
    </source>
</evidence>
<proteinExistence type="inferred from homology"/>
<dbReference type="AlphaFoldDB" id="U4TSS5"/>
<comment type="similarity">
    <text evidence="2">Belongs to the resistance-nodulation-cell division (RND) (TC 2.A.6) family. MmpL subfamily.</text>
</comment>
<keyword evidence="5 8" id="KW-1133">Transmembrane helix</keyword>
<accession>U4TSS5</accession>
<evidence type="ECO:0000256" key="8">
    <source>
        <dbReference type="SAM" id="Phobius"/>
    </source>
</evidence>
<feature type="domain" description="Membrane transport protein MMPL" evidence="9">
    <location>
        <begin position="767"/>
        <end position="1083"/>
    </location>
</feature>
<reference evidence="11" key="1">
    <citation type="journal article" date="2013" name="Genome Announc.">
        <title>Whole-Genome Sequencing of Lactobacillus shenzhenensis Strain LY-73T.</title>
        <authorList>
            <person name="Lin Z."/>
            <person name="Liu Z."/>
            <person name="Yang R."/>
            <person name="Zou Y."/>
            <person name="Wan D."/>
            <person name="Chen J."/>
            <person name="Guo M."/>
            <person name="Zhao J."/>
            <person name="Fang C."/>
            <person name="Yang R."/>
            <person name="Liu F."/>
        </authorList>
    </citation>
    <scope>NUCLEOTIDE SEQUENCE [LARGE SCALE GENOMIC DNA]</scope>
    <source>
        <strain evidence="11">LY-73</strain>
    </source>
</reference>
<organism evidence="10 11">
    <name type="scientific">Schleiferilactobacillus shenzhenensis LY-73</name>
    <dbReference type="NCBI Taxonomy" id="1231336"/>
    <lineage>
        <taxon>Bacteria</taxon>
        <taxon>Bacillati</taxon>
        <taxon>Bacillota</taxon>
        <taxon>Bacilli</taxon>
        <taxon>Lactobacillales</taxon>
        <taxon>Lactobacillaceae</taxon>
        <taxon>Schleiferilactobacillus</taxon>
    </lineage>
</organism>
<feature type="region of interest" description="Disordered" evidence="7">
    <location>
        <begin position="1094"/>
        <end position="1117"/>
    </location>
</feature>
<dbReference type="eggNOG" id="COG2409">
    <property type="taxonomic scope" value="Bacteria"/>
</dbReference>
<feature type="transmembrane region" description="Helical" evidence="8">
    <location>
        <begin position="353"/>
        <end position="377"/>
    </location>
</feature>
<dbReference type="Pfam" id="PF03176">
    <property type="entry name" value="MMPL"/>
    <property type="match status" value="2"/>
</dbReference>
<dbReference type="Gene3D" id="1.20.1640.10">
    <property type="entry name" value="Multidrug efflux transporter AcrB transmembrane domain"/>
    <property type="match status" value="2"/>
</dbReference>
<dbReference type="SUPFAM" id="SSF82866">
    <property type="entry name" value="Multidrug efflux transporter AcrB transmembrane domain"/>
    <property type="match status" value="2"/>
</dbReference>
<dbReference type="EMBL" id="KI271596">
    <property type="protein sequence ID" value="ERL64532.1"/>
    <property type="molecule type" value="Genomic_DNA"/>
</dbReference>
<dbReference type="STRING" id="1231336.L248_0827"/>
<evidence type="ECO:0000256" key="7">
    <source>
        <dbReference type="SAM" id="MobiDB-lite"/>
    </source>
</evidence>
<protein>
    <recommendedName>
        <fullName evidence="9">Membrane transport protein MMPL domain-containing protein</fullName>
    </recommendedName>
</protein>
<evidence type="ECO:0000256" key="5">
    <source>
        <dbReference type="ARBA" id="ARBA00022989"/>
    </source>
</evidence>
<feature type="transmembrane region" description="Helical" evidence="8">
    <location>
        <begin position="308"/>
        <end position="332"/>
    </location>
</feature>
<keyword evidence="4 8" id="KW-0812">Transmembrane</keyword>
<evidence type="ECO:0000313" key="11">
    <source>
        <dbReference type="Proteomes" id="UP000030647"/>
    </source>
</evidence>
<dbReference type="SUPFAM" id="SSF58104">
    <property type="entry name" value="Methyl-accepting chemotaxis protein (MCP) signaling domain"/>
    <property type="match status" value="1"/>
</dbReference>
<feature type="transmembrane region" description="Helical" evidence="8">
    <location>
        <begin position="1022"/>
        <end position="1044"/>
    </location>
</feature>
<comment type="subcellular location">
    <subcellularLocation>
        <location evidence="1">Cell membrane</location>
        <topology evidence="1">Multi-pass membrane protein</topology>
    </subcellularLocation>
</comment>
<dbReference type="InterPro" id="IPR023908">
    <property type="entry name" value="xxxLxxG_rpt"/>
</dbReference>
<keyword evidence="3" id="KW-1003">Cell membrane</keyword>
<feature type="transmembrane region" description="Helical" evidence="8">
    <location>
        <begin position="1050"/>
        <end position="1081"/>
    </location>
</feature>
<dbReference type="PANTHER" id="PTHR33406:SF6">
    <property type="entry name" value="MEMBRANE PROTEIN YDGH-RELATED"/>
    <property type="match status" value="1"/>
</dbReference>
<feature type="transmembrane region" description="Helical" evidence="8">
    <location>
        <begin position="177"/>
        <end position="193"/>
    </location>
</feature>
<sequence>MKKFREHHILALIAWIVIVVAAVVLMPNVSQLTRDKGAIKLPDNVESQMATRIEKKANNNKTVRTYIAVFNNGNQKLSADQIKAVNRTIKDIHNVKGLSVESITAPNDNAETKKQLVAKDGTTQMAMITAKANGRVSVQSKALQKQVKTAGLKTYITGSDVLNDDFSTITEKGIQKTEIIAIVFILIVLIIVFKSPVVPIASLITVGVAFITSLSIVMNLAQYQNFPISNFTQVFMVVVLFGIGTDYNILLYNTFKGNLGEGYDAVTATKRTLRYGGRTILYSGLSVLIGFTVLALAKFSFYQSAVGVAVGVAVLLPVLLTLNMFFMSTLGAKLFWPSKTSGGEAESRLWHRLSTWGLAQPIITIGAIVILALPFAFTMNQTLNFNNADELPESVPSKVGYRLIQKHYSKGMTAPSTVYIESKKPLNTQEDLAAVDDLTQYLQEEKGVKTVASVTQPGGSKLSQLYLKNQLGTVVSGLDQSTKGLKQIQSGLNDANKQLTAADVNGQLAKVQQLADGTQQLQSGASQLNSGVSQYTAGVGQVNSGVSQMQSKVPSLTSGVSQLASATQQLQTGASSLASGINQYTAGVDQVNSGIASLQSKTPVLTSGVSQLSAAGTKLQTGMSQLNTQVQQISQLAQQLITLANQIPGASAVTGPVSNGINQFSSGVGQLNTGTSQVSNGLTSLNGQMPALTNGIGQLASGGQQLAANGSTLKNGANSLASGTTQVNSGVQSLNGQLPALTSGIGQLSAGTQQLAKNSGTLNSGASSLASGTQQVNAGVQQMNTQVKALGTQVSQLQKGLVSANDGLTTLQKGNATMKSYLSGLQSSYMGDQFYIPKDTISSKTFKPALANYMADGNKITTLTMVFKGDPATLASAKRLRTIQSDIQAKLKHGALKDATVAVGGQTSQTADLQELANGDFLRTAVIMVAGIAIALMVVTRSIIQPLTILATLLMAYVTSLSLTHIVTKVFLGAPMLTWNTPFFSFIMLIALGVDYSIFLMIRFRDLRVIEHNTAKRMLRAAGAIGAVVISAAVILSGTFAALMPSGVTTLIQVALAVIIGLVILVITLPLMLSAAVEWVARSQKLPKKGSAAYTAESEAAGDGEKQTTDSAKKTEK</sequence>
<feature type="transmembrane region" description="Helical" evidence="8">
    <location>
        <begin position="233"/>
        <end position="252"/>
    </location>
</feature>
<evidence type="ECO:0000256" key="1">
    <source>
        <dbReference type="ARBA" id="ARBA00004651"/>
    </source>
</evidence>
<feature type="transmembrane region" description="Helical" evidence="8">
    <location>
        <begin position="947"/>
        <end position="971"/>
    </location>
</feature>
<dbReference type="NCBIfam" id="TIGR03057">
    <property type="entry name" value="xxxLxxG_by_4"/>
    <property type="match status" value="7"/>
</dbReference>
<feature type="transmembrane region" description="Helical" evidence="8">
    <location>
        <begin position="983"/>
        <end position="1002"/>
    </location>
</feature>
<evidence type="ECO:0000256" key="2">
    <source>
        <dbReference type="ARBA" id="ARBA00010157"/>
    </source>
</evidence>
<evidence type="ECO:0000259" key="9">
    <source>
        <dbReference type="Pfam" id="PF03176"/>
    </source>
</evidence>
<gene>
    <name evidence="10" type="ORF">L248_0827</name>
</gene>
<evidence type="ECO:0000256" key="6">
    <source>
        <dbReference type="ARBA" id="ARBA00023136"/>
    </source>
</evidence>
<dbReference type="Gene3D" id="1.10.287.950">
    <property type="entry name" value="Methyl-accepting chemotaxis protein"/>
    <property type="match status" value="2"/>
</dbReference>
<evidence type="ECO:0000256" key="4">
    <source>
        <dbReference type="ARBA" id="ARBA00022692"/>
    </source>
</evidence>
<evidence type="ECO:0000256" key="3">
    <source>
        <dbReference type="ARBA" id="ARBA00022475"/>
    </source>
</evidence>
<feature type="compositionally biased region" description="Basic and acidic residues" evidence="7">
    <location>
        <begin position="1103"/>
        <end position="1117"/>
    </location>
</feature>